<sequence length="163" mass="19244">MYRRYVIDITSEPKNDVYRHLIDLAFDLCDRFTLVVHEETKLDDKGKSILEKLNDHLIEMKKQSEWPGTILCDQFAYVYYYRASPEAREIIKEVSSSLYSSWIWPLEDLSFYKNGKPWLVNTAHENISYILSDDESEIDRIMNIEGLKARKASGAFKTLSNWY</sequence>
<organism evidence="1 2">
    <name type="scientific">Methanosarcina thermophila</name>
    <dbReference type="NCBI Taxonomy" id="2210"/>
    <lineage>
        <taxon>Archaea</taxon>
        <taxon>Methanobacteriati</taxon>
        <taxon>Methanobacteriota</taxon>
        <taxon>Stenosarchaea group</taxon>
        <taxon>Methanomicrobia</taxon>
        <taxon>Methanosarcinales</taxon>
        <taxon>Methanosarcinaceae</taxon>
        <taxon>Methanosarcina</taxon>
    </lineage>
</organism>
<keyword evidence="2" id="KW-1185">Reference proteome</keyword>
<dbReference type="Proteomes" id="UP000323733">
    <property type="component" value="Unassembled WGS sequence"/>
</dbReference>
<dbReference type="AlphaFoldDB" id="A0A1I6ZP41"/>
<gene>
    <name evidence="1" type="ORF">SAMN02910340_01622</name>
</gene>
<evidence type="ECO:0008006" key="3">
    <source>
        <dbReference type="Google" id="ProtNLM"/>
    </source>
</evidence>
<protein>
    <recommendedName>
        <fullName evidence="3">Stage III sporulation protein AH</fullName>
    </recommendedName>
</protein>
<dbReference type="EMBL" id="FPAO01000005">
    <property type="protein sequence ID" value="SFT64412.1"/>
    <property type="molecule type" value="Genomic_DNA"/>
</dbReference>
<accession>A0A1I6ZP41</accession>
<name>A0A1I6ZP41_METTE</name>
<dbReference type="RefSeq" id="WP_231588075.1">
    <property type="nucleotide sequence ID" value="NZ_FPAO01000005.1"/>
</dbReference>
<proteinExistence type="predicted"/>
<evidence type="ECO:0000313" key="2">
    <source>
        <dbReference type="Proteomes" id="UP000323733"/>
    </source>
</evidence>
<evidence type="ECO:0000313" key="1">
    <source>
        <dbReference type="EMBL" id="SFT64412.1"/>
    </source>
</evidence>
<dbReference type="GeneID" id="41602646"/>
<reference evidence="1 2" key="1">
    <citation type="submission" date="2016-10" db="EMBL/GenBank/DDBJ databases">
        <authorList>
            <person name="Varghese N."/>
            <person name="Submissions S."/>
        </authorList>
    </citation>
    <scope>NUCLEOTIDE SEQUENCE [LARGE SCALE GENOMIC DNA]</scope>
    <source>
        <strain evidence="1 2">DSM 11855</strain>
    </source>
</reference>